<reference evidence="1 2" key="1">
    <citation type="submission" date="2020-09" db="EMBL/GenBank/DDBJ databases">
        <authorList>
            <person name="Makalatia K."/>
            <person name="Wagemans J."/>
        </authorList>
    </citation>
    <scope>NUCLEOTIDE SEQUENCE [LARGE SCALE GENOMIC DNA]</scope>
</reference>
<name>A0A7S9SPW6_9CAUD</name>
<protein>
    <submittedName>
        <fullName evidence="1">Uncharacterized protein</fullName>
    </submittedName>
</protein>
<evidence type="ECO:0000313" key="2">
    <source>
        <dbReference type="Proteomes" id="UP000594595"/>
    </source>
</evidence>
<proteinExistence type="predicted"/>
<dbReference type="Proteomes" id="UP000594595">
    <property type="component" value="Segment"/>
</dbReference>
<evidence type="ECO:0000313" key="1">
    <source>
        <dbReference type="EMBL" id="QPI14297.1"/>
    </source>
</evidence>
<dbReference type="EMBL" id="MW006475">
    <property type="protein sequence ID" value="QPI14297.1"/>
    <property type="molecule type" value="Genomic_DNA"/>
</dbReference>
<organism evidence="1 2">
    <name type="scientific">Salmonella phage GEC_vB_BS</name>
    <dbReference type="NCBI Taxonomy" id="2777374"/>
    <lineage>
        <taxon>Viruses</taxon>
        <taxon>Duplodnaviria</taxon>
        <taxon>Heunggongvirae</taxon>
        <taxon>Uroviricota</taxon>
        <taxon>Caudoviricetes</taxon>
        <taxon>Andersonviridae</taxon>
        <taxon>Ounavirinae</taxon>
        <taxon>Felixounavirus</taxon>
        <taxon>Felixounavirus mushroom</taxon>
    </lineage>
</organism>
<accession>A0A7S9SPW6</accession>
<sequence>MFGAGDEKFAKKPIKLTVKLLLNSTESLQN</sequence>
<gene>
    <name evidence="1" type="ORF">GECvBBS_gp110c</name>
</gene>